<proteinExistence type="predicted"/>
<dbReference type="GO" id="GO:0006508">
    <property type="term" value="P:proteolysis"/>
    <property type="evidence" value="ECO:0007669"/>
    <property type="project" value="UniProtKB-KW"/>
</dbReference>
<dbReference type="EMBL" id="JAALHA020000020">
    <property type="protein sequence ID" value="MDR9898906.1"/>
    <property type="molecule type" value="Genomic_DNA"/>
</dbReference>
<dbReference type="InterPro" id="IPR021109">
    <property type="entry name" value="Peptidase_aspartic_dom_sf"/>
</dbReference>
<keyword evidence="1" id="KW-0378">Hydrolase</keyword>
<dbReference type="Pfam" id="PF13975">
    <property type="entry name" value="gag-asp_proteas"/>
    <property type="match status" value="1"/>
</dbReference>
<gene>
    <name evidence="5" type="ORF">G7B40_030760</name>
</gene>
<evidence type="ECO:0000256" key="3">
    <source>
        <dbReference type="SAM" id="SignalP"/>
    </source>
</evidence>
<protein>
    <submittedName>
        <fullName evidence="5">Retroviral-like aspartic protease family protein</fullName>
    </submittedName>
</protein>
<feature type="region of interest" description="Disordered" evidence="2">
    <location>
        <begin position="48"/>
        <end position="77"/>
    </location>
</feature>
<dbReference type="AlphaFoldDB" id="A0AAP5ICI3"/>
<dbReference type="InterPro" id="IPR034122">
    <property type="entry name" value="Retropepsin-like_bacterial"/>
</dbReference>
<keyword evidence="6" id="KW-1185">Reference proteome</keyword>
<reference evidence="6" key="1">
    <citation type="journal article" date="2021" name="Science">
        <title>Hunting the eagle killer: A cyanobacterial neurotoxin causes vacuolar myelinopathy.</title>
        <authorList>
            <person name="Breinlinger S."/>
            <person name="Phillips T.J."/>
            <person name="Haram B.N."/>
            <person name="Mares J."/>
            <person name="Martinez Yerena J.A."/>
            <person name="Hrouzek P."/>
            <person name="Sobotka R."/>
            <person name="Henderson W.M."/>
            <person name="Schmieder P."/>
            <person name="Williams S.M."/>
            <person name="Lauderdale J.D."/>
            <person name="Wilde H.D."/>
            <person name="Gerrin W."/>
            <person name="Kust A."/>
            <person name="Washington J.W."/>
            <person name="Wagner C."/>
            <person name="Geier B."/>
            <person name="Liebeke M."/>
            <person name="Enke H."/>
            <person name="Niedermeyer T.H.J."/>
            <person name="Wilde S.B."/>
        </authorList>
    </citation>
    <scope>NUCLEOTIDE SEQUENCE [LARGE SCALE GENOMIC DNA]</scope>
    <source>
        <strain evidence="6">Thurmond2011</strain>
    </source>
</reference>
<organism evidence="5 6">
    <name type="scientific">Aetokthonos hydrillicola Thurmond2011</name>
    <dbReference type="NCBI Taxonomy" id="2712845"/>
    <lineage>
        <taxon>Bacteria</taxon>
        <taxon>Bacillati</taxon>
        <taxon>Cyanobacteriota</taxon>
        <taxon>Cyanophyceae</taxon>
        <taxon>Nostocales</taxon>
        <taxon>Hapalosiphonaceae</taxon>
        <taxon>Aetokthonos</taxon>
    </lineage>
</organism>
<dbReference type="CDD" id="cd05483">
    <property type="entry name" value="retropepsin_like_bacteria"/>
    <property type="match status" value="1"/>
</dbReference>
<keyword evidence="5" id="KW-0645">Protease</keyword>
<feature type="signal peptide" evidence="3">
    <location>
        <begin position="1"/>
        <end position="19"/>
    </location>
</feature>
<accession>A0AAP5ICI3</accession>
<comment type="caution">
    <text evidence="5">The sequence shown here is derived from an EMBL/GenBank/DDBJ whole genome shotgun (WGS) entry which is preliminary data.</text>
</comment>
<dbReference type="SUPFAM" id="SSF50630">
    <property type="entry name" value="Acid proteases"/>
    <property type="match status" value="1"/>
</dbReference>
<name>A0AAP5ICI3_9CYAN</name>
<keyword evidence="3" id="KW-0732">Signal</keyword>
<evidence type="ECO:0000313" key="5">
    <source>
        <dbReference type="EMBL" id="MDR9898906.1"/>
    </source>
</evidence>
<evidence type="ECO:0000256" key="1">
    <source>
        <dbReference type="ARBA" id="ARBA00022801"/>
    </source>
</evidence>
<feature type="compositionally biased region" description="Low complexity" evidence="2">
    <location>
        <begin position="48"/>
        <end position="57"/>
    </location>
</feature>
<evidence type="ECO:0000259" key="4">
    <source>
        <dbReference type="PROSITE" id="PS50175"/>
    </source>
</evidence>
<sequence length="363" mass="38944">MLHSLLSRTALIFLSTALAILGVACRDQLQSTITGDKQHNVVVKNSAATPPTIAAEPPVTPTVSTELPSGTESNSFEEGLDKATSAFSISQSAKSTEDWNLVASQFKEAIALMKTVPANSPYFPNAQTKIIEFERQLNYAEKQTIQPIKPAKIVVGSAEPQINSPLEEAFECSDVRLVENITQCPPLSKKQKLRTPIANVAPPKLLKSQQVFVAPITRRVGGTPVINVTFNGNQQFEMILDTGASGTVITQQMASELGVMPVSKAKANTASSKAVEFPLGYVDSIEVAGAKVNQVAVAIAGSDLETGLLGHDFFGDYDLTIKRDIVEFRPQSKGQINFTGSVIKSPTVNKSPYSIEFGLKPGR</sequence>
<dbReference type="InterPro" id="IPR001995">
    <property type="entry name" value="Peptidase_A2_cat"/>
</dbReference>
<dbReference type="Gene3D" id="2.40.70.10">
    <property type="entry name" value="Acid Proteases"/>
    <property type="match status" value="1"/>
</dbReference>
<dbReference type="Proteomes" id="UP000667802">
    <property type="component" value="Unassembled WGS sequence"/>
</dbReference>
<feature type="chain" id="PRO_5042970743" evidence="3">
    <location>
        <begin position="20"/>
        <end position="363"/>
    </location>
</feature>
<dbReference type="GO" id="GO:0004190">
    <property type="term" value="F:aspartic-type endopeptidase activity"/>
    <property type="evidence" value="ECO:0007669"/>
    <property type="project" value="InterPro"/>
</dbReference>
<feature type="compositionally biased region" description="Polar residues" evidence="2">
    <location>
        <begin position="63"/>
        <end position="76"/>
    </location>
</feature>
<evidence type="ECO:0000313" key="6">
    <source>
        <dbReference type="Proteomes" id="UP000667802"/>
    </source>
</evidence>
<dbReference type="RefSeq" id="WP_208345991.1">
    <property type="nucleotide sequence ID" value="NZ_CAWQFN010000812.1"/>
</dbReference>
<feature type="domain" description="Peptidase A2" evidence="4">
    <location>
        <begin position="236"/>
        <end position="251"/>
    </location>
</feature>
<evidence type="ECO:0000256" key="2">
    <source>
        <dbReference type="SAM" id="MobiDB-lite"/>
    </source>
</evidence>
<dbReference type="PROSITE" id="PS50175">
    <property type="entry name" value="ASP_PROT_RETROV"/>
    <property type="match status" value="1"/>
</dbReference>